<reference evidence="2" key="1">
    <citation type="journal article" date="2020" name="New Phytol.">
        <title>Comparative genomics reveals dynamic genome evolution in host specialist ectomycorrhizal fungi.</title>
        <authorList>
            <person name="Lofgren L.A."/>
            <person name="Nguyen N.H."/>
            <person name="Vilgalys R."/>
            <person name="Ruytinx J."/>
            <person name="Liao H.L."/>
            <person name="Branco S."/>
            <person name="Kuo A."/>
            <person name="LaButti K."/>
            <person name="Lipzen A."/>
            <person name="Andreopoulos W."/>
            <person name="Pangilinan J."/>
            <person name="Riley R."/>
            <person name="Hundley H."/>
            <person name="Na H."/>
            <person name="Barry K."/>
            <person name="Grigoriev I.V."/>
            <person name="Stajich J.E."/>
            <person name="Kennedy P.G."/>
        </authorList>
    </citation>
    <scope>NUCLEOTIDE SEQUENCE</scope>
    <source>
        <strain evidence="2">S12</strain>
    </source>
</reference>
<evidence type="ECO:0000259" key="1">
    <source>
        <dbReference type="PROSITE" id="PS50181"/>
    </source>
</evidence>
<dbReference type="Pfam" id="PF12937">
    <property type="entry name" value="F-box-like"/>
    <property type="match status" value="1"/>
</dbReference>
<dbReference type="CDD" id="cd09917">
    <property type="entry name" value="F-box_SF"/>
    <property type="match status" value="1"/>
</dbReference>
<dbReference type="PROSITE" id="PS51257">
    <property type="entry name" value="PROKAR_LIPOPROTEIN"/>
    <property type="match status" value="1"/>
</dbReference>
<protein>
    <recommendedName>
        <fullName evidence="1">F-box domain-containing protein</fullName>
    </recommendedName>
</protein>
<dbReference type="OrthoDB" id="2745718at2759"/>
<dbReference type="GeneID" id="64603167"/>
<evidence type="ECO:0000313" key="3">
    <source>
        <dbReference type="Proteomes" id="UP000719766"/>
    </source>
</evidence>
<gene>
    <name evidence="2" type="ORF">HD556DRAFT_1529200</name>
</gene>
<proteinExistence type="predicted"/>
<name>A0A9P7AK44_9AGAM</name>
<dbReference type="SUPFAM" id="SSF81383">
    <property type="entry name" value="F-box domain"/>
    <property type="match status" value="1"/>
</dbReference>
<comment type="caution">
    <text evidence="2">The sequence shown here is derived from an EMBL/GenBank/DDBJ whole genome shotgun (WGS) entry which is preliminary data.</text>
</comment>
<sequence>MSHEMKPNAGFLSLPKELQLNILSSLSCRDILRCTSVSKALRQTYMSSSELQYIVELSGQRLLHVSNTDSVSIPVSKRLQLLRDKAHAWFKVDPHSYETVSLPKNMHSDEQFVADGHIYLWDQEEDMAAIIPILPKSSQKTVKRNWSPGTLFSVPDSGHLDVFMDPAQNLIATAYSVTDDTLESNDETLYIDLGVLDRDGIHPQAAGRTLSLSMLPASKDKCFVTESAKLKGFGRHIALRRSFAHPFDEMWQLHIWDWQHSATSDSVLSGTNFLPGPIDFCFLGNNRLLVAAYHLMLYSIEDMSQTPQVLACFLMPVLSLNIRCFLPMDHIDSSPQLQAQQAMYTSDPQNQLLCITTGASQTLVISTRIFFNLEGIAAATPVPWERWGPSNTRIFELPGESRVHVSGNRVLQALSVGTSASGYTEYILHILDFSPLAVTNRRGLGRVVKEPSTIPEFVEWTGRPVKNLTTSLPYVEVILDRKFESELADMWVDKDRIYLLNTKFDHEVVGSAHYAIEYNELEVTDV</sequence>
<dbReference type="Proteomes" id="UP000719766">
    <property type="component" value="Unassembled WGS sequence"/>
</dbReference>
<accession>A0A9P7AK44</accession>
<dbReference type="AlphaFoldDB" id="A0A9P7AK44"/>
<dbReference type="SMART" id="SM00256">
    <property type="entry name" value="FBOX"/>
    <property type="match status" value="1"/>
</dbReference>
<dbReference type="PROSITE" id="PS50181">
    <property type="entry name" value="FBOX"/>
    <property type="match status" value="1"/>
</dbReference>
<evidence type="ECO:0000313" key="2">
    <source>
        <dbReference type="EMBL" id="KAG1789983.1"/>
    </source>
</evidence>
<dbReference type="InterPro" id="IPR036047">
    <property type="entry name" value="F-box-like_dom_sf"/>
</dbReference>
<keyword evidence="3" id="KW-1185">Reference proteome</keyword>
<feature type="domain" description="F-box" evidence="1">
    <location>
        <begin position="8"/>
        <end position="54"/>
    </location>
</feature>
<dbReference type="RefSeq" id="XP_041156989.1">
    <property type="nucleotide sequence ID" value="XM_041309403.1"/>
</dbReference>
<dbReference type="Gene3D" id="1.20.1280.50">
    <property type="match status" value="1"/>
</dbReference>
<organism evidence="2 3">
    <name type="scientific">Suillus plorans</name>
    <dbReference type="NCBI Taxonomy" id="116603"/>
    <lineage>
        <taxon>Eukaryota</taxon>
        <taxon>Fungi</taxon>
        <taxon>Dikarya</taxon>
        <taxon>Basidiomycota</taxon>
        <taxon>Agaricomycotina</taxon>
        <taxon>Agaricomycetes</taxon>
        <taxon>Agaricomycetidae</taxon>
        <taxon>Boletales</taxon>
        <taxon>Suillineae</taxon>
        <taxon>Suillaceae</taxon>
        <taxon>Suillus</taxon>
    </lineage>
</organism>
<dbReference type="EMBL" id="JABBWE010000054">
    <property type="protein sequence ID" value="KAG1789983.1"/>
    <property type="molecule type" value="Genomic_DNA"/>
</dbReference>
<dbReference type="InterPro" id="IPR001810">
    <property type="entry name" value="F-box_dom"/>
</dbReference>